<protein>
    <submittedName>
        <fullName evidence="2">Putative plant seed peroxygenase</fullName>
    </submittedName>
</protein>
<evidence type="ECO:0000256" key="1">
    <source>
        <dbReference type="ARBA" id="ARBA00006765"/>
    </source>
</evidence>
<dbReference type="PANTHER" id="PTHR31495:SF15">
    <property type="entry name" value="CALEOSIN"/>
    <property type="match status" value="1"/>
</dbReference>
<comment type="caution">
    <text evidence="2">The sequence shown here is derived from an EMBL/GenBank/DDBJ whole genome shotgun (WGS) entry which is preliminary data.</text>
</comment>
<evidence type="ECO:0000313" key="2">
    <source>
        <dbReference type="EMBL" id="KAE9605302.1"/>
    </source>
</evidence>
<gene>
    <name evidence="2" type="ORF">Lalb_Chr10g0095851</name>
</gene>
<proteinExistence type="inferred from homology"/>
<dbReference type="Pfam" id="PF05042">
    <property type="entry name" value="Caleosin"/>
    <property type="match status" value="1"/>
</dbReference>
<accession>A0A6A4PV32</accession>
<organism evidence="2 3">
    <name type="scientific">Lupinus albus</name>
    <name type="common">White lupine</name>
    <name type="synonym">Lupinus termis</name>
    <dbReference type="NCBI Taxonomy" id="3870"/>
    <lineage>
        <taxon>Eukaryota</taxon>
        <taxon>Viridiplantae</taxon>
        <taxon>Streptophyta</taxon>
        <taxon>Embryophyta</taxon>
        <taxon>Tracheophyta</taxon>
        <taxon>Spermatophyta</taxon>
        <taxon>Magnoliopsida</taxon>
        <taxon>eudicotyledons</taxon>
        <taxon>Gunneridae</taxon>
        <taxon>Pentapetalae</taxon>
        <taxon>rosids</taxon>
        <taxon>fabids</taxon>
        <taxon>Fabales</taxon>
        <taxon>Fabaceae</taxon>
        <taxon>Papilionoideae</taxon>
        <taxon>50 kb inversion clade</taxon>
        <taxon>genistoids sensu lato</taxon>
        <taxon>core genistoids</taxon>
        <taxon>Genisteae</taxon>
        <taxon>Lupinus</taxon>
    </lineage>
</organism>
<sequence length="231" mass="26135">MRSSISFYLVVYFIVTNLHCFPHSFSIAYQIPSTKNQEGVIVDGTIASDQSALQKHVVFFDRNHDGIIYPWETFQGFRALGVGIFLSTIASNFINTGLSGVTRPGKLPSLLFPIEVKNIQRGKHGSDTGVYDTEGRFVPSKFEEIFSKHAKKHSNALTLDELLKLLEGNRLPGDYKGWLASYLEWKFLFIIAKNKDGLLTKETIRGVYDGSLFEQLQKKHSERKINEITSI</sequence>
<dbReference type="GO" id="GO:0004497">
    <property type="term" value="F:monooxygenase activity"/>
    <property type="evidence" value="ECO:0007669"/>
    <property type="project" value="TreeGrafter"/>
</dbReference>
<reference evidence="3" key="1">
    <citation type="journal article" date="2020" name="Nat. Commun.">
        <title>Genome sequence of the cluster root forming white lupin.</title>
        <authorList>
            <person name="Hufnagel B."/>
            <person name="Marques A."/>
            <person name="Soriano A."/>
            <person name="Marques L."/>
            <person name="Divol F."/>
            <person name="Doumas P."/>
            <person name="Sallet E."/>
            <person name="Mancinotti D."/>
            <person name="Carrere S."/>
            <person name="Marande W."/>
            <person name="Arribat S."/>
            <person name="Keller J."/>
            <person name="Huneau C."/>
            <person name="Blein T."/>
            <person name="Aime D."/>
            <person name="Laguerre M."/>
            <person name="Taylor J."/>
            <person name="Schubert V."/>
            <person name="Nelson M."/>
            <person name="Geu-Flores F."/>
            <person name="Crespi M."/>
            <person name="Gallardo-Guerrero K."/>
            <person name="Delaux P.-M."/>
            <person name="Salse J."/>
            <person name="Berges H."/>
            <person name="Guyot R."/>
            <person name="Gouzy J."/>
            <person name="Peret B."/>
        </authorList>
    </citation>
    <scope>NUCLEOTIDE SEQUENCE [LARGE SCALE GENOMIC DNA]</scope>
    <source>
        <strain evidence="3">cv. Amiga</strain>
    </source>
</reference>
<dbReference type="PANTHER" id="PTHR31495">
    <property type="entry name" value="PEROXYGENASE 3-RELATED"/>
    <property type="match status" value="1"/>
</dbReference>
<dbReference type="OrthoDB" id="640742at2759"/>
<evidence type="ECO:0000313" key="3">
    <source>
        <dbReference type="Proteomes" id="UP000447434"/>
    </source>
</evidence>
<dbReference type="AlphaFoldDB" id="A0A6A4PV32"/>
<name>A0A6A4PV32_LUPAL</name>
<dbReference type="InterPro" id="IPR011992">
    <property type="entry name" value="EF-hand-dom_pair"/>
</dbReference>
<dbReference type="SUPFAM" id="SSF47473">
    <property type="entry name" value="EF-hand"/>
    <property type="match status" value="1"/>
</dbReference>
<comment type="similarity">
    <text evidence="1">Belongs to the caleosin family.</text>
</comment>
<dbReference type="EMBL" id="WOCE01000010">
    <property type="protein sequence ID" value="KAE9605302.1"/>
    <property type="molecule type" value="Genomic_DNA"/>
</dbReference>
<dbReference type="InterPro" id="IPR007736">
    <property type="entry name" value="Caleosin-related"/>
</dbReference>
<dbReference type="Proteomes" id="UP000447434">
    <property type="component" value="Chromosome 10"/>
</dbReference>
<dbReference type="GO" id="GO:0005509">
    <property type="term" value="F:calcium ion binding"/>
    <property type="evidence" value="ECO:0007669"/>
    <property type="project" value="TreeGrafter"/>
</dbReference>
<keyword evidence="3" id="KW-1185">Reference proteome</keyword>